<evidence type="ECO:0000313" key="1">
    <source>
        <dbReference type="EMBL" id="EKS37798.1"/>
    </source>
</evidence>
<sequence>MTAARSDLMALAELFEKKLTTDVRTDWSAQLVNDPSEYNYINISIRIPAAKKYLDALRLAASQPDREAWREIIKQPDERELPTYGQIPWDQLGRDVVGAQFAHRRDYDFDSSFYPGHQMVPQINFNSLARIVDKYRYYGLPCTEPSLLSGAGTKSDGGGPSNLRNTILGQIKRCRMSGESEEMLSRWICEAVRPLIPSDPSPGPDVREAWATLRSELLWQTECNFRQMQGTNWTSFVEQMDQAISALTRPLGGFVQGSIATKQSTDPEGSSRTETALDILEQNCWDLRCVDIPTGAGDADIGWHIVEHHMAPPKERIIGYGNAPLDALMDAMSRGPK</sequence>
<keyword evidence="2" id="KW-1185">Reference proteome</keyword>
<gene>
    <name evidence="1" type="ORF">HMPREF9696_01748</name>
</gene>
<dbReference type="HOGENOM" id="CLU_822933_0_0_5"/>
<organism evidence="1 2">
    <name type="scientific">Afipia clevelandensis ATCC 49720</name>
    <dbReference type="NCBI Taxonomy" id="883079"/>
    <lineage>
        <taxon>Bacteria</taxon>
        <taxon>Pseudomonadati</taxon>
        <taxon>Pseudomonadota</taxon>
        <taxon>Alphaproteobacteria</taxon>
        <taxon>Hyphomicrobiales</taxon>
        <taxon>Nitrobacteraceae</taxon>
        <taxon>Afipia</taxon>
    </lineage>
</organism>
<dbReference type="PATRIC" id="fig|883079.3.peg.1775"/>
<dbReference type="Proteomes" id="UP000001095">
    <property type="component" value="Unassembled WGS sequence"/>
</dbReference>
<dbReference type="RefSeq" id="WP_002712614.1">
    <property type="nucleotide sequence ID" value="NZ_KB375281.1"/>
</dbReference>
<accession>K8PHJ0</accession>
<protein>
    <submittedName>
        <fullName evidence="1">Uncharacterized protein</fullName>
    </submittedName>
</protein>
<dbReference type="EMBL" id="AGWY01000007">
    <property type="protein sequence ID" value="EKS37798.1"/>
    <property type="molecule type" value="Genomic_DNA"/>
</dbReference>
<name>K8PHJ0_9BRAD</name>
<reference evidence="1 2" key="1">
    <citation type="submission" date="2012-04" db="EMBL/GenBank/DDBJ databases">
        <title>The Genome Sequence of Afipia clevelandensis ATCC 49720.</title>
        <authorList>
            <consortium name="The Broad Institute Genome Sequencing Platform"/>
            <person name="Earl A."/>
            <person name="Ward D."/>
            <person name="Feldgarden M."/>
            <person name="Gevers D."/>
            <person name="Huys G."/>
            <person name="Walker B."/>
            <person name="Young S.K."/>
            <person name="Zeng Q."/>
            <person name="Gargeya S."/>
            <person name="Fitzgerald M."/>
            <person name="Haas B."/>
            <person name="Abouelleil A."/>
            <person name="Alvarado L."/>
            <person name="Arachchi H.M."/>
            <person name="Berlin A."/>
            <person name="Chapman S.B."/>
            <person name="Goldberg J."/>
            <person name="Griggs A."/>
            <person name="Gujja S."/>
            <person name="Hansen M."/>
            <person name="Howarth C."/>
            <person name="Imamovic A."/>
            <person name="Larimer J."/>
            <person name="McCowen C."/>
            <person name="Montmayeur A."/>
            <person name="Murphy C."/>
            <person name="Neiman D."/>
            <person name="Pearson M."/>
            <person name="Priest M."/>
            <person name="Roberts A."/>
            <person name="Saif S."/>
            <person name="Shea T."/>
            <person name="Sisk P."/>
            <person name="Sykes S."/>
            <person name="Wortman J."/>
            <person name="Nusbaum C."/>
            <person name="Birren B."/>
        </authorList>
    </citation>
    <scope>NUCLEOTIDE SEQUENCE [LARGE SCALE GENOMIC DNA]</scope>
    <source>
        <strain evidence="1 2">ATCC 49720</strain>
    </source>
</reference>
<dbReference type="AlphaFoldDB" id="K8PHJ0"/>
<comment type="caution">
    <text evidence="1">The sequence shown here is derived from an EMBL/GenBank/DDBJ whole genome shotgun (WGS) entry which is preliminary data.</text>
</comment>
<proteinExistence type="predicted"/>
<evidence type="ECO:0000313" key="2">
    <source>
        <dbReference type="Proteomes" id="UP000001095"/>
    </source>
</evidence>
<dbReference type="OrthoDB" id="8482299at2"/>